<organism evidence="1 2">
    <name type="scientific">Portunus trituberculatus</name>
    <name type="common">Swimming crab</name>
    <name type="synonym">Neptunus trituberculatus</name>
    <dbReference type="NCBI Taxonomy" id="210409"/>
    <lineage>
        <taxon>Eukaryota</taxon>
        <taxon>Metazoa</taxon>
        <taxon>Ecdysozoa</taxon>
        <taxon>Arthropoda</taxon>
        <taxon>Crustacea</taxon>
        <taxon>Multicrustacea</taxon>
        <taxon>Malacostraca</taxon>
        <taxon>Eumalacostraca</taxon>
        <taxon>Eucarida</taxon>
        <taxon>Decapoda</taxon>
        <taxon>Pleocyemata</taxon>
        <taxon>Brachyura</taxon>
        <taxon>Eubrachyura</taxon>
        <taxon>Portunoidea</taxon>
        <taxon>Portunidae</taxon>
        <taxon>Portuninae</taxon>
        <taxon>Portunus</taxon>
    </lineage>
</organism>
<dbReference type="AlphaFoldDB" id="A0A5B7JE80"/>
<accession>A0A5B7JE80</accession>
<comment type="caution">
    <text evidence="1">The sequence shown here is derived from an EMBL/GenBank/DDBJ whole genome shotgun (WGS) entry which is preliminary data.</text>
</comment>
<evidence type="ECO:0000313" key="1">
    <source>
        <dbReference type="EMBL" id="MPC94512.1"/>
    </source>
</evidence>
<keyword evidence="2" id="KW-1185">Reference proteome</keyword>
<gene>
    <name evidence="1" type="ORF">E2C01_089685</name>
</gene>
<sequence>MTAVVRKLETFRGQVLLIAPLWKAQPWCQHLLFWCPSLLPFNRLAACLITSLSPAVSSDVIKGSRDSTLRQYKRRAAPNVTIYAAALVDPLSLGFNITIRGRVLNLMKKGYFHQRPPVKRPRIFWSLSKVLTLLRGPPFTNPTPQQNLRKALFLVAMASGLRASQLHALIRDPVLAGLLQGWATGLPCTFSQVLGQE</sequence>
<proteinExistence type="predicted"/>
<protein>
    <submittedName>
        <fullName evidence="1">Uncharacterized protein</fullName>
    </submittedName>
</protein>
<dbReference type="EMBL" id="VSRR010098858">
    <property type="protein sequence ID" value="MPC94512.1"/>
    <property type="molecule type" value="Genomic_DNA"/>
</dbReference>
<dbReference type="Proteomes" id="UP000324222">
    <property type="component" value="Unassembled WGS sequence"/>
</dbReference>
<evidence type="ECO:0000313" key="2">
    <source>
        <dbReference type="Proteomes" id="UP000324222"/>
    </source>
</evidence>
<name>A0A5B7JE80_PORTR</name>
<reference evidence="1 2" key="1">
    <citation type="submission" date="2019-05" db="EMBL/GenBank/DDBJ databases">
        <title>Another draft genome of Portunus trituberculatus and its Hox gene families provides insights of decapod evolution.</title>
        <authorList>
            <person name="Jeong J.-H."/>
            <person name="Song I."/>
            <person name="Kim S."/>
            <person name="Choi T."/>
            <person name="Kim D."/>
            <person name="Ryu S."/>
            <person name="Kim W."/>
        </authorList>
    </citation>
    <scope>NUCLEOTIDE SEQUENCE [LARGE SCALE GENOMIC DNA]</scope>
    <source>
        <tissue evidence="1">Muscle</tissue>
    </source>
</reference>